<feature type="chain" id="PRO_5046561745" description="DUF4878 domain-containing protein" evidence="1">
    <location>
        <begin position="24"/>
        <end position="285"/>
    </location>
</feature>
<comment type="caution">
    <text evidence="2">The sequence shown here is derived from an EMBL/GenBank/DDBJ whole genome shotgun (WGS) entry which is preliminary data.</text>
</comment>
<proteinExistence type="predicted"/>
<protein>
    <recommendedName>
        <fullName evidence="4">DUF4878 domain-containing protein</fullName>
    </recommendedName>
</protein>
<dbReference type="RefSeq" id="WP_076110942.1">
    <property type="nucleotide sequence ID" value="NZ_MPTB01000015.1"/>
</dbReference>
<dbReference type="Proteomes" id="UP000187412">
    <property type="component" value="Unassembled WGS sequence"/>
</dbReference>
<gene>
    <name evidence="2" type="ORF">BSK56_13200</name>
</gene>
<evidence type="ECO:0000313" key="2">
    <source>
        <dbReference type="EMBL" id="OMD47504.1"/>
    </source>
</evidence>
<name>A0ABX3HAK0_PAEBO</name>
<evidence type="ECO:0000256" key="1">
    <source>
        <dbReference type="SAM" id="SignalP"/>
    </source>
</evidence>
<evidence type="ECO:0000313" key="3">
    <source>
        <dbReference type="Proteomes" id="UP000187412"/>
    </source>
</evidence>
<sequence>MKLLKKVKILTMSLLLMVTVVPAASASPSQSSSQVLEEATQVATDYFKSYISKDIEGRIQKSVEPSYANDTERRSAYILQTETDTPVVDFEIVNSTEVSNSEVDLSVQFTTVDTVLPPLPYEVKKIDNEWKVVLIPHEVNADQGSPDYGKVKPLDENTQYIDNSGLITARATMLDYYSFYNWAGNTLIGSDTFNTSNDWVSIMGYQEVSNWVGSTDSWYVKYEIITQIGGSVQWYGQKTIYGQHYTSNPQYYEIINLSTNRISNAKIRISSNGGLGTGSGNIYEN</sequence>
<reference evidence="2 3" key="1">
    <citation type="submission" date="2016-10" db="EMBL/GenBank/DDBJ databases">
        <title>Paenibacillus species isolates.</title>
        <authorList>
            <person name="Beno S.M."/>
        </authorList>
    </citation>
    <scope>NUCLEOTIDE SEQUENCE [LARGE SCALE GENOMIC DNA]</scope>
    <source>
        <strain evidence="2 3">FSL H7-0744</strain>
    </source>
</reference>
<dbReference type="EMBL" id="MPTB01000015">
    <property type="protein sequence ID" value="OMD47504.1"/>
    <property type="molecule type" value="Genomic_DNA"/>
</dbReference>
<keyword evidence="3" id="KW-1185">Reference proteome</keyword>
<evidence type="ECO:0008006" key="4">
    <source>
        <dbReference type="Google" id="ProtNLM"/>
    </source>
</evidence>
<organism evidence="2 3">
    <name type="scientific">Paenibacillus borealis</name>
    <dbReference type="NCBI Taxonomy" id="160799"/>
    <lineage>
        <taxon>Bacteria</taxon>
        <taxon>Bacillati</taxon>
        <taxon>Bacillota</taxon>
        <taxon>Bacilli</taxon>
        <taxon>Bacillales</taxon>
        <taxon>Paenibacillaceae</taxon>
        <taxon>Paenibacillus</taxon>
    </lineage>
</organism>
<keyword evidence="1" id="KW-0732">Signal</keyword>
<accession>A0ABX3HAK0</accession>
<feature type="signal peptide" evidence="1">
    <location>
        <begin position="1"/>
        <end position="23"/>
    </location>
</feature>